<dbReference type="Gene3D" id="3.40.50.1820">
    <property type="entry name" value="alpha/beta hydrolase"/>
    <property type="match status" value="1"/>
</dbReference>
<evidence type="ECO:0000313" key="4">
    <source>
        <dbReference type="EMBL" id="CAE2324858.1"/>
    </source>
</evidence>
<protein>
    <recommendedName>
        <fullName evidence="2">DUF676 domain-containing protein</fullName>
    </recommendedName>
</protein>
<evidence type="ECO:0000256" key="1">
    <source>
        <dbReference type="SAM" id="MobiDB-lite"/>
    </source>
</evidence>
<accession>A0A6U3BZN6</accession>
<dbReference type="InterPro" id="IPR044294">
    <property type="entry name" value="Lipase-like"/>
</dbReference>
<feature type="domain" description="DUF676" evidence="2">
    <location>
        <begin position="14"/>
        <end position="209"/>
    </location>
</feature>
<dbReference type="SUPFAM" id="SSF53474">
    <property type="entry name" value="alpha/beta-Hydrolases"/>
    <property type="match status" value="1"/>
</dbReference>
<dbReference type="EMBL" id="HBKR01029864">
    <property type="protein sequence ID" value="CAE2324857.1"/>
    <property type="molecule type" value="Transcribed_RNA"/>
</dbReference>
<dbReference type="PANTHER" id="PTHR12482">
    <property type="entry name" value="LIPASE ROG1-RELATED-RELATED"/>
    <property type="match status" value="1"/>
</dbReference>
<proteinExistence type="predicted"/>
<evidence type="ECO:0000313" key="3">
    <source>
        <dbReference type="EMBL" id="CAE2324857.1"/>
    </source>
</evidence>
<sequence>MAAIADWEVRLGEGHLVVLAHGLAGAATDLAMVGKCLKDRFSKIITLGASSYEGRTTEGVDICGQCLTTEVLKFIAEHEEKVRKGKATELTKISFIGHSMGGLISRFSVGLLREGGLFNKLEPISLITLATPHLGTRRRANNWWNPIINYSTACWPLGKTGQQLVLDDPGSLLHLLADPDQMFFQALSVFKRKTLYSNVWGDLVVPYSTAAISLFNPYKLTEQLEYHSRPLILRRTTDGIKVEPKQRNFLTTSLDDQVTKTMVKAPSAPDMPILSHSGPSQSVLTTDGGGSVEEGGEGTLRVDEKLAASVINSQHHYWSIAPSERSSVHSQFFSPDGQMDAQGEKMKSIYDSLQTLQWERYDVIFWNNPFAHEDIIAKNKQPDLVARHLAAQFLA</sequence>
<dbReference type="AlphaFoldDB" id="A0A6U3BZN6"/>
<dbReference type="PANTHER" id="PTHR12482:SF62">
    <property type="entry name" value="LIPASE ROG1-RELATED"/>
    <property type="match status" value="1"/>
</dbReference>
<dbReference type="EMBL" id="HBKR01029865">
    <property type="protein sequence ID" value="CAE2324858.1"/>
    <property type="molecule type" value="Transcribed_RNA"/>
</dbReference>
<evidence type="ECO:0000259" key="2">
    <source>
        <dbReference type="Pfam" id="PF05057"/>
    </source>
</evidence>
<reference evidence="4" key="1">
    <citation type="submission" date="2021-01" db="EMBL/GenBank/DDBJ databases">
        <authorList>
            <person name="Corre E."/>
            <person name="Pelletier E."/>
            <person name="Niang G."/>
            <person name="Scheremetjew M."/>
            <person name="Finn R."/>
            <person name="Kale V."/>
            <person name="Holt S."/>
            <person name="Cochrane G."/>
            <person name="Meng A."/>
            <person name="Brown T."/>
            <person name="Cohen L."/>
        </authorList>
    </citation>
    <scope>NUCLEOTIDE SEQUENCE</scope>
    <source>
        <strain evidence="4">SoJaBio B1-5/56/2</strain>
    </source>
</reference>
<organism evidence="4">
    <name type="scientific">Paramoeba aestuarina</name>
    <dbReference type="NCBI Taxonomy" id="180227"/>
    <lineage>
        <taxon>Eukaryota</taxon>
        <taxon>Amoebozoa</taxon>
        <taxon>Discosea</taxon>
        <taxon>Flabellinia</taxon>
        <taxon>Dactylopodida</taxon>
        <taxon>Paramoebidae</taxon>
        <taxon>Paramoeba</taxon>
    </lineage>
</organism>
<name>A0A6U3BZN6_9EUKA</name>
<dbReference type="InterPro" id="IPR007751">
    <property type="entry name" value="DUF676_lipase-like"/>
</dbReference>
<feature type="region of interest" description="Disordered" evidence="1">
    <location>
        <begin position="265"/>
        <end position="297"/>
    </location>
</feature>
<gene>
    <name evidence="3" type="ORF">NAES01612_LOCUS19558</name>
    <name evidence="4" type="ORF">NAES01612_LOCUS19559</name>
</gene>
<dbReference type="InterPro" id="IPR029058">
    <property type="entry name" value="AB_hydrolase_fold"/>
</dbReference>
<dbReference type="Pfam" id="PF05057">
    <property type="entry name" value="DUF676"/>
    <property type="match status" value="1"/>
</dbReference>